<dbReference type="InterPro" id="IPR014748">
    <property type="entry name" value="Enoyl-CoA_hydra_C"/>
</dbReference>
<organism evidence="5 6">
    <name type="scientific">Idiomarina seosinensis</name>
    <dbReference type="NCBI Taxonomy" id="281739"/>
    <lineage>
        <taxon>Bacteria</taxon>
        <taxon>Pseudomonadati</taxon>
        <taxon>Pseudomonadota</taxon>
        <taxon>Gammaproteobacteria</taxon>
        <taxon>Alteromonadales</taxon>
        <taxon>Idiomarinaceae</taxon>
        <taxon>Idiomarina</taxon>
    </lineage>
</organism>
<dbReference type="Proteomes" id="UP000287908">
    <property type="component" value="Unassembled WGS sequence"/>
</dbReference>
<dbReference type="InterPro" id="IPR001753">
    <property type="entry name" value="Enoyl-CoA_hydra/iso"/>
</dbReference>
<dbReference type="CDD" id="cd06558">
    <property type="entry name" value="crotonase-like"/>
    <property type="match status" value="1"/>
</dbReference>
<gene>
    <name evidence="5" type="ORF">CWI81_06240</name>
</gene>
<evidence type="ECO:0000256" key="4">
    <source>
        <dbReference type="ARBA" id="ARBA00023235"/>
    </source>
</evidence>
<dbReference type="GO" id="GO:0004165">
    <property type="term" value="F:delta(3)-delta(2)-enoyl-CoA isomerase activity"/>
    <property type="evidence" value="ECO:0007669"/>
    <property type="project" value="UniProtKB-ARBA"/>
</dbReference>
<comment type="caution">
    <text evidence="5">The sequence shown here is derived from an EMBL/GenBank/DDBJ whole genome shotgun (WGS) entry which is preliminary data.</text>
</comment>
<dbReference type="SUPFAM" id="SSF52096">
    <property type="entry name" value="ClpP/crotonase"/>
    <property type="match status" value="1"/>
</dbReference>
<evidence type="ECO:0000256" key="2">
    <source>
        <dbReference type="ARBA" id="ARBA00005254"/>
    </source>
</evidence>
<dbReference type="PANTHER" id="PTHR43684">
    <property type="match status" value="1"/>
</dbReference>
<evidence type="ECO:0000313" key="5">
    <source>
        <dbReference type="EMBL" id="RUO78064.1"/>
    </source>
</evidence>
<sequence>MSEQHVELIQQDGIVRIRLNRPEKKNAFTQAMYDTCEQALSDADKDESVAVVIFESSGDSFSSGNDLNDFLAVENLDETAPPFRFLHTLNRVNVPIVAKVNGLAIGIGTTLLLHCDLVYASEEALFALPFVKLGLLPEAASSLLLPRLCGHQLASELLLLGDNFTAEKAQQLGLVNAVLPAEQLTKHVDGVLEKLSSQSRQALRTSKKLIKAPQQTVAERISHEAGYFAKALSSDAARQAIAAKLKKK</sequence>
<name>A0A432ZJK2_9GAMM</name>
<keyword evidence="6" id="KW-1185">Reference proteome</keyword>
<accession>A0A432ZJK2</accession>
<evidence type="ECO:0000313" key="6">
    <source>
        <dbReference type="Proteomes" id="UP000287908"/>
    </source>
</evidence>
<proteinExistence type="inferred from homology"/>
<evidence type="ECO:0000256" key="1">
    <source>
        <dbReference type="ARBA" id="ARBA00004275"/>
    </source>
</evidence>
<dbReference type="AlphaFoldDB" id="A0A432ZJK2"/>
<dbReference type="InterPro" id="IPR029045">
    <property type="entry name" value="ClpP/crotonase-like_dom_sf"/>
</dbReference>
<evidence type="ECO:0000256" key="3">
    <source>
        <dbReference type="ARBA" id="ARBA00023140"/>
    </source>
</evidence>
<comment type="similarity">
    <text evidence="2">Belongs to the enoyl-CoA hydratase/isomerase family.</text>
</comment>
<comment type="subcellular location">
    <subcellularLocation>
        <location evidence="1">Peroxisome</location>
    </subcellularLocation>
</comment>
<dbReference type="Pfam" id="PF00378">
    <property type="entry name" value="ECH_1"/>
    <property type="match status" value="1"/>
</dbReference>
<dbReference type="RefSeq" id="WP_126784391.1">
    <property type="nucleotide sequence ID" value="NZ_PIQF01000001.1"/>
</dbReference>
<dbReference type="InterPro" id="IPR051053">
    <property type="entry name" value="ECH/Chromodomain_protein"/>
</dbReference>
<reference evidence="5 6" key="1">
    <citation type="journal article" date="2011" name="Front. Microbiol.">
        <title>Genomic signatures of strain selection and enhancement in Bacillus atrophaeus var. globigii, a historical biowarfare simulant.</title>
        <authorList>
            <person name="Gibbons H.S."/>
            <person name="Broomall S.M."/>
            <person name="McNew L.A."/>
            <person name="Daligault H."/>
            <person name="Chapman C."/>
            <person name="Bruce D."/>
            <person name="Karavis M."/>
            <person name="Krepps M."/>
            <person name="McGregor P.A."/>
            <person name="Hong C."/>
            <person name="Park K.H."/>
            <person name="Akmal A."/>
            <person name="Feldman A."/>
            <person name="Lin J.S."/>
            <person name="Chang W.E."/>
            <person name="Higgs B.W."/>
            <person name="Demirev P."/>
            <person name="Lindquist J."/>
            <person name="Liem A."/>
            <person name="Fochler E."/>
            <person name="Read T.D."/>
            <person name="Tapia R."/>
            <person name="Johnson S."/>
            <person name="Bishop-Lilly K.A."/>
            <person name="Detter C."/>
            <person name="Han C."/>
            <person name="Sozhamannan S."/>
            <person name="Rosenzweig C.N."/>
            <person name="Skowronski E.W."/>
        </authorList>
    </citation>
    <scope>NUCLEOTIDE SEQUENCE [LARGE SCALE GENOMIC DNA]</scope>
    <source>
        <strain evidence="5 6">CL-SP19</strain>
    </source>
</reference>
<dbReference type="OrthoDB" id="9797151at2"/>
<protein>
    <submittedName>
        <fullName evidence="5">Enoyl-CoA hydratase</fullName>
    </submittedName>
</protein>
<keyword evidence="3" id="KW-0576">Peroxisome</keyword>
<dbReference type="Gene3D" id="3.90.226.10">
    <property type="entry name" value="2-enoyl-CoA Hydratase, Chain A, domain 1"/>
    <property type="match status" value="1"/>
</dbReference>
<dbReference type="Gene3D" id="1.10.12.10">
    <property type="entry name" value="Lyase 2-enoyl-coa Hydratase, Chain A, domain 2"/>
    <property type="match status" value="1"/>
</dbReference>
<dbReference type="PANTHER" id="PTHR43684:SF1">
    <property type="entry name" value="ENOYL-COA DELTA ISOMERASE 2"/>
    <property type="match status" value="1"/>
</dbReference>
<dbReference type="EMBL" id="PIQF01000001">
    <property type="protein sequence ID" value="RUO78064.1"/>
    <property type="molecule type" value="Genomic_DNA"/>
</dbReference>
<keyword evidence="4" id="KW-0413">Isomerase</keyword>